<organism evidence="1 2">
    <name type="scientific">Puccinia sorghi</name>
    <dbReference type="NCBI Taxonomy" id="27349"/>
    <lineage>
        <taxon>Eukaryota</taxon>
        <taxon>Fungi</taxon>
        <taxon>Dikarya</taxon>
        <taxon>Basidiomycota</taxon>
        <taxon>Pucciniomycotina</taxon>
        <taxon>Pucciniomycetes</taxon>
        <taxon>Pucciniales</taxon>
        <taxon>Pucciniaceae</taxon>
        <taxon>Puccinia</taxon>
    </lineage>
</organism>
<protein>
    <submittedName>
        <fullName evidence="1">Uncharacterized protein</fullName>
    </submittedName>
</protein>
<dbReference type="VEuPathDB" id="FungiDB:VP01_14761g1"/>
<name>A0A0L6VJK8_9BASI</name>
<dbReference type="OrthoDB" id="2414509at2759"/>
<comment type="caution">
    <text evidence="1">The sequence shown here is derived from an EMBL/GenBank/DDBJ whole genome shotgun (WGS) entry which is preliminary data.</text>
</comment>
<accession>A0A0L6VJK8</accession>
<evidence type="ECO:0000313" key="1">
    <source>
        <dbReference type="EMBL" id="KNZ60961.1"/>
    </source>
</evidence>
<reference evidence="1 2" key="1">
    <citation type="submission" date="2015-08" db="EMBL/GenBank/DDBJ databases">
        <title>Next Generation Sequencing and Analysis of the Genome of Puccinia sorghi L Schw, the Causal Agent of Maize Common Rust.</title>
        <authorList>
            <person name="Rochi L."/>
            <person name="Burguener G."/>
            <person name="Darino M."/>
            <person name="Turjanski A."/>
            <person name="Kreff E."/>
            <person name="Dieguez M.J."/>
            <person name="Sacco F."/>
        </authorList>
    </citation>
    <scope>NUCLEOTIDE SEQUENCE [LARGE SCALE GENOMIC DNA]</scope>
    <source>
        <strain evidence="1 2">RO10H11247</strain>
    </source>
</reference>
<dbReference type="EMBL" id="LAVV01005288">
    <property type="protein sequence ID" value="KNZ60961.1"/>
    <property type="molecule type" value="Genomic_DNA"/>
</dbReference>
<feature type="non-terminal residue" evidence="1">
    <location>
        <position position="1"/>
    </location>
</feature>
<dbReference type="Proteomes" id="UP000037035">
    <property type="component" value="Unassembled WGS sequence"/>
</dbReference>
<evidence type="ECO:0000313" key="2">
    <source>
        <dbReference type="Proteomes" id="UP000037035"/>
    </source>
</evidence>
<dbReference type="AlphaFoldDB" id="A0A0L6VJK8"/>
<sequence>KYKKVHTKSISTGFGLTDEDRKAGISTINEKLESMCPHYHAMNELMGA</sequence>
<dbReference type="STRING" id="27349.A0A0L6VJK8"/>
<gene>
    <name evidence="1" type="ORF">VP01_14761g1</name>
</gene>
<proteinExistence type="predicted"/>
<keyword evidence="2" id="KW-1185">Reference proteome</keyword>